<feature type="chain" id="PRO_5037440313" evidence="1">
    <location>
        <begin position="27"/>
        <end position="459"/>
    </location>
</feature>
<evidence type="ECO:0000256" key="1">
    <source>
        <dbReference type="SAM" id="SignalP"/>
    </source>
</evidence>
<dbReference type="PROSITE" id="PS51352">
    <property type="entry name" value="THIOREDOXIN_2"/>
    <property type="match status" value="1"/>
</dbReference>
<dbReference type="InterPro" id="IPR013766">
    <property type="entry name" value="Thioredoxin_domain"/>
</dbReference>
<dbReference type="EMBL" id="JACRIW010000048">
    <property type="protein sequence ID" value="MBI5169291.1"/>
    <property type="molecule type" value="Genomic_DNA"/>
</dbReference>
<dbReference type="InterPro" id="IPR036249">
    <property type="entry name" value="Thioredoxin-like_sf"/>
</dbReference>
<dbReference type="SUPFAM" id="SSF48452">
    <property type="entry name" value="TPR-like"/>
    <property type="match status" value="1"/>
</dbReference>
<reference evidence="3" key="1">
    <citation type="submission" date="2020-07" db="EMBL/GenBank/DDBJ databases">
        <title>Huge and variable diversity of episymbiotic CPR bacteria and DPANN archaea in groundwater ecosystems.</title>
        <authorList>
            <person name="He C.Y."/>
            <person name="Keren R."/>
            <person name="Whittaker M."/>
            <person name="Farag I.F."/>
            <person name="Doudna J."/>
            <person name="Cate J.H.D."/>
            <person name="Banfield J.F."/>
        </authorList>
    </citation>
    <scope>NUCLEOTIDE SEQUENCE</scope>
    <source>
        <strain evidence="3">NC_groundwater_1813_Pr3_B-0.1um_71_17</strain>
    </source>
</reference>
<proteinExistence type="predicted"/>
<dbReference type="Pfam" id="PF13899">
    <property type="entry name" value="Thioredoxin_7"/>
    <property type="match status" value="1"/>
</dbReference>
<dbReference type="SUPFAM" id="SSF52833">
    <property type="entry name" value="Thioredoxin-like"/>
    <property type="match status" value="1"/>
</dbReference>
<dbReference type="CDD" id="cd02947">
    <property type="entry name" value="TRX_family"/>
    <property type="match status" value="1"/>
</dbReference>
<dbReference type="InterPro" id="IPR011990">
    <property type="entry name" value="TPR-like_helical_dom_sf"/>
</dbReference>
<dbReference type="AlphaFoldDB" id="A0A933SB58"/>
<dbReference type="GO" id="GO:0015035">
    <property type="term" value="F:protein-disulfide reductase activity"/>
    <property type="evidence" value="ECO:0007669"/>
    <property type="project" value="TreeGrafter"/>
</dbReference>
<name>A0A933SB58_UNCEI</name>
<dbReference type="Gene3D" id="3.40.30.10">
    <property type="entry name" value="Glutaredoxin"/>
    <property type="match status" value="1"/>
</dbReference>
<keyword evidence="1" id="KW-0732">Signal</keyword>
<feature type="domain" description="Thioredoxin" evidence="2">
    <location>
        <begin position="16"/>
        <end position="156"/>
    </location>
</feature>
<dbReference type="PANTHER" id="PTHR32234:SF0">
    <property type="entry name" value="THIOL:DISULFIDE INTERCHANGE PROTEIN DSBD"/>
    <property type="match status" value="1"/>
</dbReference>
<accession>A0A933SB58</accession>
<evidence type="ECO:0000259" key="2">
    <source>
        <dbReference type="PROSITE" id="PS51352"/>
    </source>
</evidence>
<evidence type="ECO:0000313" key="3">
    <source>
        <dbReference type="EMBL" id="MBI5169291.1"/>
    </source>
</evidence>
<comment type="caution">
    <text evidence="3">The sequence shown here is derived from an EMBL/GenBank/DDBJ whole genome shotgun (WGS) entry which is preliminary data.</text>
</comment>
<sequence length="459" mass="49849">MTTSHRVLPALALAAMLLTTAAPVSSAPAAHSAPAAPSAPSAPVRWLHDDYARAVAIARERKVPLFVDIWAPWCHTCRSMWAFVLNDPTLARHDREFVFLSVDSEKPKNAAFRAKYVTDALPSFYVIDPVAERITVRWVGGMTVNQLHALLDDAAHGGHAPRALLAVIARADSLYGVRDFSGAAAAFGEVLAAAPTDWKGWARIVESRMYALTSSGQYAAGVELAEATLPRLGRSPSALNVAASALGCARELPAGDSSRPARVAALEKATRELVADFTFATSDDDRSGAWIEILSTRQDAKDSLGARTAALDWVAFLEGAARAAKTPEQRAVFDAHRLTAYLELNEPSRAVDMLLQTQRDFPDDYNPYQRLATAYKAMGRWEDALAQSDLAMARNDAGPRKMLLFTTRADIFAGKKDRAMEKRALEEAIAFGESIPASQRPARTIDGLRKRLEKLNATP</sequence>
<dbReference type="Proteomes" id="UP000696931">
    <property type="component" value="Unassembled WGS sequence"/>
</dbReference>
<evidence type="ECO:0000313" key="4">
    <source>
        <dbReference type="Proteomes" id="UP000696931"/>
    </source>
</evidence>
<gene>
    <name evidence="3" type="ORF">HZA61_07370</name>
</gene>
<organism evidence="3 4">
    <name type="scientific">Eiseniibacteriota bacterium</name>
    <dbReference type="NCBI Taxonomy" id="2212470"/>
    <lineage>
        <taxon>Bacteria</taxon>
        <taxon>Candidatus Eiseniibacteriota</taxon>
    </lineage>
</organism>
<dbReference type="GO" id="GO:0045454">
    <property type="term" value="P:cell redox homeostasis"/>
    <property type="evidence" value="ECO:0007669"/>
    <property type="project" value="TreeGrafter"/>
</dbReference>
<feature type="signal peptide" evidence="1">
    <location>
        <begin position="1"/>
        <end position="26"/>
    </location>
</feature>
<dbReference type="Gene3D" id="1.25.40.10">
    <property type="entry name" value="Tetratricopeptide repeat domain"/>
    <property type="match status" value="1"/>
</dbReference>
<dbReference type="PANTHER" id="PTHR32234">
    <property type="entry name" value="THIOL:DISULFIDE INTERCHANGE PROTEIN DSBD"/>
    <property type="match status" value="1"/>
</dbReference>
<dbReference type="GO" id="GO:0006950">
    <property type="term" value="P:response to stress"/>
    <property type="evidence" value="ECO:0007669"/>
    <property type="project" value="UniProtKB-ARBA"/>
</dbReference>
<protein>
    <submittedName>
        <fullName evidence="3">Thioredoxin family protein</fullName>
    </submittedName>
</protein>